<dbReference type="PANTHER" id="PTHR42643">
    <property type="entry name" value="IONOTROPIC RECEPTOR 20A-RELATED"/>
    <property type="match status" value="1"/>
</dbReference>
<proteinExistence type="predicted"/>
<evidence type="ECO:0000256" key="7">
    <source>
        <dbReference type="ARBA" id="ARBA00023180"/>
    </source>
</evidence>
<dbReference type="GO" id="GO:0005886">
    <property type="term" value="C:plasma membrane"/>
    <property type="evidence" value="ECO:0007669"/>
    <property type="project" value="UniProtKB-SubCell"/>
</dbReference>
<dbReference type="AlphaFoldDB" id="A0A1V9X8U0"/>
<sequence>MGMHGAVLAGDADLTAGPSPLEERFQRELHMPPASIDSHLVMVSGMRKAFINRTETFTKSFGTYVWICLFVSLIAMITLMNIYDSLILRRPFVFMRSLGYGIELIRTLLTGALRMDFDAPYSRILGCVWLLSAFILAESFAGQSRASLIVRAPTERIDTVWDLVAHRELKSYVLGDSQIGPWLNSLPGPRGAALKHHMELNALPRPVSEMFTDEVREELGHKKSMIFTDLQAAMQAVYRWCVETNYYFYISSDQLLSLDSTWYTSRRLDRSLIEAMDRQIMWSRAYGLKYVRDHELYRGSAKCIPSNRLEQSDEAKSTTLLDLESVFETFFYTTMFSIITFVIELLCFKRGLILFKYPVIDRIPLKRRKYSKY</sequence>
<feature type="transmembrane region" description="Helical" evidence="8">
    <location>
        <begin position="63"/>
        <end position="83"/>
    </location>
</feature>
<keyword evidence="10" id="KW-1185">Reference proteome</keyword>
<evidence type="ECO:0000256" key="5">
    <source>
        <dbReference type="ARBA" id="ARBA00023136"/>
    </source>
</evidence>
<evidence type="ECO:0000256" key="3">
    <source>
        <dbReference type="ARBA" id="ARBA00022692"/>
    </source>
</evidence>
<keyword evidence="7" id="KW-0325">Glycoprotein</keyword>
<evidence type="ECO:0000256" key="6">
    <source>
        <dbReference type="ARBA" id="ARBA00023170"/>
    </source>
</evidence>
<evidence type="ECO:0000313" key="10">
    <source>
        <dbReference type="Proteomes" id="UP000192247"/>
    </source>
</evidence>
<evidence type="ECO:0008006" key="11">
    <source>
        <dbReference type="Google" id="ProtNLM"/>
    </source>
</evidence>
<dbReference type="Proteomes" id="UP000192247">
    <property type="component" value="Unassembled WGS sequence"/>
</dbReference>
<protein>
    <recommendedName>
        <fullName evidence="11">Ionotropic glutamate receptor C-terminal domain-containing protein</fullName>
    </recommendedName>
</protein>
<evidence type="ECO:0000256" key="2">
    <source>
        <dbReference type="ARBA" id="ARBA00022475"/>
    </source>
</evidence>
<dbReference type="EMBL" id="MNPL01020018">
    <property type="protein sequence ID" value="OQR69732.1"/>
    <property type="molecule type" value="Genomic_DNA"/>
</dbReference>
<dbReference type="InParanoid" id="A0A1V9X8U0"/>
<keyword evidence="6" id="KW-0675">Receptor</keyword>
<comment type="caution">
    <text evidence="9">The sequence shown here is derived from an EMBL/GenBank/DDBJ whole genome shotgun (WGS) entry which is preliminary data.</text>
</comment>
<name>A0A1V9X8U0_9ACAR</name>
<dbReference type="OrthoDB" id="6486995at2759"/>
<evidence type="ECO:0000256" key="1">
    <source>
        <dbReference type="ARBA" id="ARBA00004651"/>
    </source>
</evidence>
<evidence type="ECO:0000256" key="4">
    <source>
        <dbReference type="ARBA" id="ARBA00022989"/>
    </source>
</evidence>
<reference evidence="9 10" key="1">
    <citation type="journal article" date="2017" name="Gigascience">
        <title>Draft genome of the honey bee ectoparasitic mite, Tropilaelaps mercedesae, is shaped by the parasitic life history.</title>
        <authorList>
            <person name="Dong X."/>
            <person name="Armstrong S.D."/>
            <person name="Xia D."/>
            <person name="Makepeace B.L."/>
            <person name="Darby A.C."/>
            <person name="Kadowaki T."/>
        </authorList>
    </citation>
    <scope>NUCLEOTIDE SEQUENCE [LARGE SCALE GENOMIC DNA]</scope>
    <source>
        <strain evidence="9">Wuxi-XJTLU</strain>
    </source>
</reference>
<evidence type="ECO:0000256" key="8">
    <source>
        <dbReference type="SAM" id="Phobius"/>
    </source>
</evidence>
<organism evidence="9 10">
    <name type="scientific">Tropilaelaps mercedesae</name>
    <dbReference type="NCBI Taxonomy" id="418985"/>
    <lineage>
        <taxon>Eukaryota</taxon>
        <taxon>Metazoa</taxon>
        <taxon>Ecdysozoa</taxon>
        <taxon>Arthropoda</taxon>
        <taxon>Chelicerata</taxon>
        <taxon>Arachnida</taxon>
        <taxon>Acari</taxon>
        <taxon>Parasitiformes</taxon>
        <taxon>Mesostigmata</taxon>
        <taxon>Gamasina</taxon>
        <taxon>Dermanyssoidea</taxon>
        <taxon>Laelapidae</taxon>
        <taxon>Tropilaelaps</taxon>
    </lineage>
</organism>
<keyword evidence="2" id="KW-1003">Cell membrane</keyword>
<comment type="subcellular location">
    <subcellularLocation>
        <location evidence="1">Cell membrane</location>
        <topology evidence="1">Multi-pass membrane protein</topology>
    </subcellularLocation>
</comment>
<keyword evidence="5 8" id="KW-0472">Membrane</keyword>
<keyword evidence="4 8" id="KW-1133">Transmembrane helix</keyword>
<accession>A0A1V9X8U0</accession>
<gene>
    <name evidence="9" type="ORF">BIW11_01798</name>
</gene>
<feature type="transmembrane region" description="Helical" evidence="8">
    <location>
        <begin position="330"/>
        <end position="348"/>
    </location>
</feature>
<dbReference type="InterPro" id="IPR052192">
    <property type="entry name" value="Insect_Ionotropic_Sensory_Rcpt"/>
</dbReference>
<evidence type="ECO:0000313" key="9">
    <source>
        <dbReference type="EMBL" id="OQR69732.1"/>
    </source>
</evidence>
<dbReference type="PANTHER" id="PTHR42643:SF38">
    <property type="entry name" value="IONOTROPIC RECEPTOR 100A"/>
    <property type="match status" value="1"/>
</dbReference>
<keyword evidence="3 8" id="KW-0812">Transmembrane</keyword>